<accession>A0A821R9J2</accession>
<feature type="signal peptide" evidence="1">
    <location>
        <begin position="1"/>
        <end position="23"/>
    </location>
</feature>
<comment type="caution">
    <text evidence="2">The sequence shown here is derived from an EMBL/GenBank/DDBJ whole genome shotgun (WGS) entry which is preliminary data.</text>
</comment>
<dbReference type="AlphaFoldDB" id="A0A821R9J2"/>
<feature type="chain" id="PRO_5032871269" evidence="1">
    <location>
        <begin position="24"/>
        <end position="82"/>
    </location>
</feature>
<keyword evidence="3" id="KW-1185">Reference proteome</keyword>
<protein>
    <submittedName>
        <fullName evidence="2">Uncharacterized protein</fullName>
    </submittedName>
</protein>
<evidence type="ECO:0000313" key="2">
    <source>
        <dbReference type="EMBL" id="CAF4838088.1"/>
    </source>
</evidence>
<gene>
    <name evidence="2" type="ORF">UJA718_LOCUS42921</name>
</gene>
<name>A0A821R9J2_9BILA</name>
<keyword evidence="1" id="KW-0732">Signal</keyword>
<evidence type="ECO:0000256" key="1">
    <source>
        <dbReference type="SAM" id="SignalP"/>
    </source>
</evidence>
<reference evidence="2" key="1">
    <citation type="submission" date="2021-02" db="EMBL/GenBank/DDBJ databases">
        <authorList>
            <person name="Nowell W R."/>
        </authorList>
    </citation>
    <scope>NUCLEOTIDE SEQUENCE</scope>
</reference>
<dbReference type="EMBL" id="CAJOBP010057233">
    <property type="protein sequence ID" value="CAF4838088.1"/>
    <property type="molecule type" value="Genomic_DNA"/>
</dbReference>
<proteinExistence type="predicted"/>
<evidence type="ECO:0000313" key="3">
    <source>
        <dbReference type="Proteomes" id="UP000663873"/>
    </source>
</evidence>
<feature type="non-terminal residue" evidence="2">
    <location>
        <position position="1"/>
    </location>
</feature>
<dbReference type="Proteomes" id="UP000663873">
    <property type="component" value="Unassembled WGS sequence"/>
</dbReference>
<organism evidence="2 3">
    <name type="scientific">Rotaria socialis</name>
    <dbReference type="NCBI Taxonomy" id="392032"/>
    <lineage>
        <taxon>Eukaryota</taxon>
        <taxon>Metazoa</taxon>
        <taxon>Spiralia</taxon>
        <taxon>Gnathifera</taxon>
        <taxon>Rotifera</taxon>
        <taxon>Eurotatoria</taxon>
        <taxon>Bdelloidea</taxon>
        <taxon>Philodinida</taxon>
        <taxon>Philodinidae</taxon>
        <taxon>Rotaria</taxon>
    </lineage>
</organism>
<sequence length="82" mass="9068">NRSMAGLMGVTAFLSMWINNSAATSIMIPAAIAIIDELENHQQGRQNLSIVDKLEDHQWSKENVAIESTGKTIFCSNYINNT</sequence>